<dbReference type="PANTHER" id="PTHR33053:SF24">
    <property type="entry name" value="TRANSPOSASE DOMAIN-CONTAINING PROTEIN"/>
    <property type="match status" value="1"/>
</dbReference>
<feature type="region of interest" description="Disordered" evidence="1">
    <location>
        <begin position="18"/>
        <end position="40"/>
    </location>
</feature>
<comment type="caution">
    <text evidence="2">The sequence shown here is derived from an EMBL/GenBank/DDBJ whole genome shotgun (WGS) entry which is preliminary data.</text>
</comment>
<protein>
    <recommendedName>
        <fullName evidence="4">Transposase</fullName>
    </recommendedName>
</protein>
<reference evidence="2" key="1">
    <citation type="journal article" date="2023" name="Insect Mol. Biol.">
        <title>Genome sequencing provides insights into the evolution of gene families encoding plant cell wall-degrading enzymes in longhorned beetles.</title>
        <authorList>
            <person name="Shin N.R."/>
            <person name="Okamura Y."/>
            <person name="Kirsch R."/>
            <person name="Pauchet Y."/>
        </authorList>
    </citation>
    <scope>NUCLEOTIDE SEQUENCE</scope>
    <source>
        <strain evidence="2">RBIC_L_NR</strain>
    </source>
</reference>
<dbReference type="EMBL" id="JANEYF010005473">
    <property type="protein sequence ID" value="KAJ8928081.1"/>
    <property type="molecule type" value="Genomic_DNA"/>
</dbReference>
<feature type="compositionally biased region" description="Polar residues" evidence="1">
    <location>
        <begin position="30"/>
        <end position="40"/>
    </location>
</feature>
<evidence type="ECO:0008006" key="4">
    <source>
        <dbReference type="Google" id="ProtNLM"/>
    </source>
</evidence>
<evidence type="ECO:0000313" key="2">
    <source>
        <dbReference type="EMBL" id="KAJ8928081.1"/>
    </source>
</evidence>
<evidence type="ECO:0000256" key="1">
    <source>
        <dbReference type="SAM" id="MobiDB-lite"/>
    </source>
</evidence>
<gene>
    <name evidence="2" type="ORF">NQ314_019379</name>
</gene>
<name>A0AAV8WNP7_9CUCU</name>
<keyword evidence="3" id="KW-1185">Reference proteome</keyword>
<organism evidence="2 3">
    <name type="scientific">Rhamnusium bicolor</name>
    <dbReference type="NCBI Taxonomy" id="1586634"/>
    <lineage>
        <taxon>Eukaryota</taxon>
        <taxon>Metazoa</taxon>
        <taxon>Ecdysozoa</taxon>
        <taxon>Arthropoda</taxon>
        <taxon>Hexapoda</taxon>
        <taxon>Insecta</taxon>
        <taxon>Pterygota</taxon>
        <taxon>Neoptera</taxon>
        <taxon>Endopterygota</taxon>
        <taxon>Coleoptera</taxon>
        <taxon>Polyphaga</taxon>
        <taxon>Cucujiformia</taxon>
        <taxon>Chrysomeloidea</taxon>
        <taxon>Cerambycidae</taxon>
        <taxon>Lepturinae</taxon>
        <taxon>Rhagiini</taxon>
        <taxon>Rhamnusium</taxon>
    </lineage>
</organism>
<accession>A0AAV8WNP7</accession>
<sequence>MRAKRSRLNTDISIQTLDSDSSEDNAECSGPTNINDKFSDNSHQLMLPSAIIGDFDLNLPTLEASVEPEIVKNNKLVDPAYSNLPKDNASSSTTQLMNVQQFLSSWSLKHQVSHVAVNDLLKYFQNHFPELPGDARTLLKTGRNVETKPIASGNYYHFGIKKCIINLYSKHIAFFKNLNTFELDINIDGLPLSKSSNSQVYPILCKLKNIHSDVDMIGIYHGYEKPKNANDFLETCVLDIIDHINNGIDIHGQNYAVKLNSFICDVPAKSFITYTKGHSGYASCTKCKTEGDYIANRICFPESIDNLNLRTDQDYRSKVQESHHHGTSILENIPGINMVDSFALDYMHLVCLGVVKKMLVTLWCCGKPSTKLSFHVINGISEFLLNISKNVPLEFNRKPRSLNEVKRWKATEFRMFLFYIGPVALKNKLSSDRYLNFLSLHVAMIILSSKNHFSLIDYAADLLKYYVNTFKILYGAEHISHNVHNLLHLTDDVKKFGPLDNFTSLLFTVNIKKNKET</sequence>
<dbReference type="Proteomes" id="UP001162156">
    <property type="component" value="Unassembled WGS sequence"/>
</dbReference>
<proteinExistence type="predicted"/>
<dbReference type="AlphaFoldDB" id="A0AAV8WNP7"/>
<evidence type="ECO:0000313" key="3">
    <source>
        <dbReference type="Proteomes" id="UP001162156"/>
    </source>
</evidence>
<dbReference type="PANTHER" id="PTHR33053">
    <property type="entry name" value="PROTEIN, PUTATIVE-RELATED"/>
    <property type="match status" value="1"/>
</dbReference>